<feature type="compositionally biased region" description="Basic residues" evidence="9">
    <location>
        <begin position="277"/>
        <end position="287"/>
    </location>
</feature>
<keyword evidence="6" id="KW-0689">Ribosomal protein</keyword>
<dbReference type="SUPFAM" id="SSF57716">
    <property type="entry name" value="Glucocorticoid receptor-like (DNA-binding domain)"/>
    <property type="match status" value="1"/>
</dbReference>
<feature type="compositionally biased region" description="Basic and acidic residues" evidence="9">
    <location>
        <begin position="213"/>
        <end position="224"/>
    </location>
</feature>
<comment type="similarity">
    <text evidence="2">Belongs to the eukaryotic ribosomal protein eS26 family.</text>
</comment>
<keyword evidence="4" id="KW-0863">Zinc-finger</keyword>
<dbReference type="InterPro" id="IPR000892">
    <property type="entry name" value="Ribosomal_eS26"/>
</dbReference>
<evidence type="ECO:0000256" key="1">
    <source>
        <dbReference type="ARBA" id="ARBA00004123"/>
    </source>
</evidence>
<protein>
    <recommendedName>
        <fullName evidence="10">PARP-type domain-containing protein</fullName>
    </recommendedName>
</protein>
<evidence type="ECO:0000256" key="9">
    <source>
        <dbReference type="SAM" id="MobiDB-lite"/>
    </source>
</evidence>
<dbReference type="InterPro" id="IPR047864">
    <property type="entry name" value="Ribosomal_eS26_CS"/>
</dbReference>
<evidence type="ECO:0000313" key="11">
    <source>
        <dbReference type="EMBL" id="OJA09659.1"/>
    </source>
</evidence>
<dbReference type="PROSITE" id="PS50064">
    <property type="entry name" value="ZF_PARP_2"/>
    <property type="match status" value="1"/>
</dbReference>
<dbReference type="GO" id="GO:0006412">
    <property type="term" value="P:translation"/>
    <property type="evidence" value="ECO:0007669"/>
    <property type="project" value="InterPro"/>
</dbReference>
<dbReference type="InterPro" id="IPR001510">
    <property type="entry name" value="Znf_PARP"/>
</dbReference>
<dbReference type="FunFam" id="3.30.1740.20:FF:000001">
    <property type="entry name" value="40S ribosomal protein S26"/>
    <property type="match status" value="1"/>
</dbReference>
<reference evidence="11 12" key="1">
    <citation type="submission" date="2016-03" db="EMBL/GenBank/DDBJ databases">
        <title>Comparative genomics of the ectomycorrhizal sister species Rhizopogon vinicolor and Rhizopogon vesiculosus (Basidiomycota: Boletales) reveals a divergence of the mating type B locus.</title>
        <authorList>
            <person name="Mujic A.B."/>
            <person name="Kuo A."/>
            <person name="Tritt A."/>
            <person name="Lipzen A."/>
            <person name="Chen C."/>
            <person name="Johnson J."/>
            <person name="Sharma A."/>
            <person name="Barry K."/>
            <person name="Grigoriev I.V."/>
            <person name="Spatafora J.W."/>
        </authorList>
    </citation>
    <scope>NUCLEOTIDE SEQUENCE [LARGE SCALE GENOMIC DNA]</scope>
    <source>
        <strain evidence="11 12">AM-OR11-056</strain>
    </source>
</reference>
<proteinExistence type="inferred from homology"/>
<dbReference type="PANTHER" id="PTHR12538:SF0">
    <property type="entry name" value="40S RIBOSOMAL PROTEIN S26"/>
    <property type="match status" value="1"/>
</dbReference>
<dbReference type="Pfam" id="PF00645">
    <property type="entry name" value="zf-PARP"/>
    <property type="match status" value="1"/>
</dbReference>
<dbReference type="Gene3D" id="3.30.1740.20">
    <property type="entry name" value="Ribosomal protein S26e"/>
    <property type="match status" value="1"/>
</dbReference>
<comment type="caution">
    <text evidence="11">The sequence shown here is derived from an EMBL/GenBank/DDBJ whole genome shotgun (WGS) entry which is preliminary data.</text>
</comment>
<dbReference type="AlphaFoldDB" id="A0A1J8PPD0"/>
<evidence type="ECO:0000313" key="12">
    <source>
        <dbReference type="Proteomes" id="UP000183567"/>
    </source>
</evidence>
<feature type="compositionally biased region" description="Basic residues" evidence="9">
    <location>
        <begin position="177"/>
        <end position="187"/>
    </location>
</feature>
<keyword evidence="3" id="KW-0479">Metal-binding</keyword>
<dbReference type="GO" id="GO:0003729">
    <property type="term" value="F:mRNA binding"/>
    <property type="evidence" value="ECO:0007669"/>
    <property type="project" value="TreeGrafter"/>
</dbReference>
<dbReference type="GO" id="GO:0005634">
    <property type="term" value="C:nucleus"/>
    <property type="evidence" value="ECO:0007669"/>
    <property type="project" value="UniProtKB-SubCell"/>
</dbReference>
<dbReference type="InterPro" id="IPR036957">
    <property type="entry name" value="Znf_PARP_sf"/>
</dbReference>
<feature type="compositionally biased region" description="Basic and acidic residues" evidence="9">
    <location>
        <begin position="139"/>
        <end position="150"/>
    </location>
</feature>
<evidence type="ECO:0000259" key="10">
    <source>
        <dbReference type="PROSITE" id="PS50064"/>
    </source>
</evidence>
<evidence type="ECO:0000256" key="5">
    <source>
        <dbReference type="ARBA" id="ARBA00022833"/>
    </source>
</evidence>
<dbReference type="Pfam" id="PF01283">
    <property type="entry name" value="Ribosomal_S26e"/>
    <property type="match status" value="1"/>
</dbReference>
<evidence type="ECO:0000256" key="6">
    <source>
        <dbReference type="ARBA" id="ARBA00022980"/>
    </source>
</evidence>
<dbReference type="EMBL" id="LVVM01005837">
    <property type="protein sequence ID" value="OJA09659.1"/>
    <property type="molecule type" value="Genomic_DNA"/>
</dbReference>
<feature type="compositionally biased region" description="Basic residues" evidence="9">
    <location>
        <begin position="151"/>
        <end position="160"/>
    </location>
</feature>
<dbReference type="InterPro" id="IPR038551">
    <property type="entry name" value="Ribosomal_eS26_sf"/>
</dbReference>
<keyword evidence="8" id="KW-0687">Ribonucleoprotein</keyword>
<dbReference type="PANTHER" id="PTHR12538">
    <property type="entry name" value="40S RIBOSOMAL PROTEIN S26"/>
    <property type="match status" value="1"/>
</dbReference>
<feature type="domain" description="PARP-type" evidence="10">
    <location>
        <begin position="13"/>
        <end position="106"/>
    </location>
</feature>
<organism evidence="11 12">
    <name type="scientific">Rhizopogon vesiculosus</name>
    <dbReference type="NCBI Taxonomy" id="180088"/>
    <lineage>
        <taxon>Eukaryota</taxon>
        <taxon>Fungi</taxon>
        <taxon>Dikarya</taxon>
        <taxon>Basidiomycota</taxon>
        <taxon>Agaricomycotina</taxon>
        <taxon>Agaricomycetes</taxon>
        <taxon>Agaricomycetidae</taxon>
        <taxon>Boletales</taxon>
        <taxon>Suillineae</taxon>
        <taxon>Rhizopogonaceae</taxon>
        <taxon>Rhizopogon</taxon>
    </lineage>
</organism>
<dbReference type="STRING" id="180088.A0A1J8PPD0"/>
<evidence type="ECO:0000256" key="7">
    <source>
        <dbReference type="ARBA" id="ARBA00023242"/>
    </source>
</evidence>
<feature type="region of interest" description="Disordered" evidence="9">
    <location>
        <begin position="101"/>
        <end position="308"/>
    </location>
</feature>
<dbReference type="Proteomes" id="UP000183567">
    <property type="component" value="Unassembled WGS sequence"/>
</dbReference>
<dbReference type="Gene3D" id="3.30.1740.10">
    <property type="entry name" value="Zinc finger, PARP-type"/>
    <property type="match status" value="1"/>
</dbReference>
<keyword evidence="7" id="KW-0539">Nucleus</keyword>
<sequence>MSDNEGTTKKSGYRLEYATSARSKCKGARNLVLVAQSPKPNSVLVLSLTSGGLLTSECAWRHWGCTTSKIISNMKTQFESADELDGFDDLKDEDKERVRKAWEDGNVADEDIPETARKAAGDELEDEEEKPKKRASAKAKKDVTVEDGEKPKRKRAPPKAKKAEDEGDEDTEDKPKKAPARKPRAKKAAASSDVEDKEESEEKPKKRAPAKKPVVEKKVAEKKAPVRKRASKKKDEEEESGEDFAEAIAEVQDDEDAEEVTKKRKRPASSKPASTAKKTKVASKAKKSKETVEEEEDNELNFTKDKGDYTKERLGQAYHGGRGRESVHGVFRGLILSLGDTDDSNVQRPQDAPQLYNMTKKRRNGGRNKKGRGHVGFVRCSNCSRCVAKDKAIKRFTVRNMVESAAVRDISEASVYPEYVIPKLYIKIAYCVSCAIHSHVVRVRSREGRRNRAPPPRIRWKDGKKVNPAVAAAEDAKAAAAGKA</sequence>
<dbReference type="SMART" id="SM01336">
    <property type="entry name" value="zf-PARP"/>
    <property type="match status" value="1"/>
</dbReference>
<name>A0A1J8PPD0_9AGAM</name>
<evidence type="ECO:0000256" key="4">
    <source>
        <dbReference type="ARBA" id="ARBA00022771"/>
    </source>
</evidence>
<accession>A0A1J8PPD0</accession>
<comment type="subcellular location">
    <subcellularLocation>
        <location evidence="1">Nucleus</location>
    </subcellularLocation>
</comment>
<dbReference type="GO" id="GO:0003677">
    <property type="term" value="F:DNA binding"/>
    <property type="evidence" value="ECO:0007669"/>
    <property type="project" value="InterPro"/>
</dbReference>
<evidence type="ECO:0000256" key="8">
    <source>
        <dbReference type="ARBA" id="ARBA00023274"/>
    </source>
</evidence>
<keyword evidence="12" id="KW-1185">Reference proteome</keyword>
<evidence type="ECO:0000256" key="3">
    <source>
        <dbReference type="ARBA" id="ARBA00022723"/>
    </source>
</evidence>
<dbReference type="GO" id="GO:0008270">
    <property type="term" value="F:zinc ion binding"/>
    <property type="evidence" value="ECO:0007669"/>
    <property type="project" value="UniProtKB-KW"/>
</dbReference>
<dbReference type="OrthoDB" id="10262653at2759"/>
<dbReference type="PROSITE" id="PS00733">
    <property type="entry name" value="RIBOSOMAL_S26E"/>
    <property type="match status" value="1"/>
</dbReference>
<dbReference type="GO" id="GO:0022627">
    <property type="term" value="C:cytosolic small ribosomal subunit"/>
    <property type="evidence" value="ECO:0007669"/>
    <property type="project" value="TreeGrafter"/>
</dbReference>
<dbReference type="SMR" id="A0A1J8PPD0"/>
<feature type="region of interest" description="Disordered" evidence="9">
    <location>
        <begin position="445"/>
        <end position="465"/>
    </location>
</feature>
<dbReference type="GO" id="GO:0003735">
    <property type="term" value="F:structural constituent of ribosome"/>
    <property type="evidence" value="ECO:0007669"/>
    <property type="project" value="InterPro"/>
</dbReference>
<evidence type="ECO:0000256" key="2">
    <source>
        <dbReference type="ARBA" id="ARBA00008596"/>
    </source>
</evidence>
<keyword evidence="5" id="KW-0862">Zinc</keyword>
<feature type="compositionally biased region" description="Acidic residues" evidence="9">
    <location>
        <begin position="236"/>
        <end position="258"/>
    </location>
</feature>
<gene>
    <name evidence="11" type="ORF">AZE42_03666</name>
</gene>